<dbReference type="AlphaFoldDB" id="A0A1S4C4D5"/>
<reference evidence="1" key="1">
    <citation type="journal article" date="2014" name="Nat. Commun.">
        <title>The tobacco genome sequence and its comparison with those of tomato and potato.</title>
        <authorList>
            <person name="Sierro N."/>
            <person name="Battey J.N."/>
            <person name="Ouadi S."/>
            <person name="Bakaher N."/>
            <person name="Bovet L."/>
            <person name="Willig A."/>
            <person name="Goepfert S."/>
            <person name="Peitsch M.C."/>
            <person name="Ivanov N.V."/>
        </authorList>
    </citation>
    <scope>NUCLEOTIDE SEQUENCE [LARGE SCALE GENOMIC DNA]</scope>
</reference>
<accession>A0A1S4C4D5</accession>
<dbReference type="PANTHER" id="PTHR33710">
    <property type="entry name" value="BNAC02G09200D PROTEIN"/>
    <property type="match status" value="1"/>
</dbReference>
<dbReference type="PANTHER" id="PTHR33710:SF89">
    <property type="match status" value="1"/>
</dbReference>
<dbReference type="GeneID" id="107815018"/>
<name>A0A1S4C4D5_TOBAC</name>
<sequence length="238" mass="27949">MVKTTHVGFLYYKTQNNLIDYIAGIDDRLNENPVQESEIKDLNEFMQDASITKLKTVGREFTWTNNQVYSRIDRALGNPEWIHSWPQIKAIILEPSFSDHSPICVNICTRKMRRAKPFKFYNYLADHQEFSTRVEEYWGGAGQSTTLQGMKQLSHDQYNGLADKVNRSRQQLYDLQEQMRSYNQHCQLFEKEKCQKQQLEKWSTIEGGIAKQKSRVQWIKLGDSNTAFFHACVKHREA</sequence>
<evidence type="ECO:0000313" key="1">
    <source>
        <dbReference type="Proteomes" id="UP000790787"/>
    </source>
</evidence>
<keyword evidence="1" id="KW-1185">Reference proteome</keyword>
<reference evidence="2" key="2">
    <citation type="submission" date="2025-08" db="UniProtKB">
        <authorList>
            <consortium name="RefSeq"/>
        </authorList>
    </citation>
    <scope>IDENTIFICATION</scope>
    <source>
        <tissue evidence="2">Leaf</tissue>
    </source>
</reference>
<organism evidence="1 2">
    <name type="scientific">Nicotiana tabacum</name>
    <name type="common">Common tobacco</name>
    <dbReference type="NCBI Taxonomy" id="4097"/>
    <lineage>
        <taxon>Eukaryota</taxon>
        <taxon>Viridiplantae</taxon>
        <taxon>Streptophyta</taxon>
        <taxon>Embryophyta</taxon>
        <taxon>Tracheophyta</taxon>
        <taxon>Spermatophyta</taxon>
        <taxon>Magnoliopsida</taxon>
        <taxon>eudicotyledons</taxon>
        <taxon>Gunneridae</taxon>
        <taxon>Pentapetalae</taxon>
        <taxon>asterids</taxon>
        <taxon>lamiids</taxon>
        <taxon>Solanales</taxon>
        <taxon>Solanaceae</taxon>
        <taxon>Nicotianoideae</taxon>
        <taxon>Nicotianeae</taxon>
        <taxon>Nicotiana</taxon>
    </lineage>
</organism>
<dbReference type="RefSeq" id="XP_016496012.1">
    <property type="nucleotide sequence ID" value="XM_016640526.1"/>
</dbReference>
<dbReference type="PaxDb" id="4097-A0A1S4C4D5"/>
<dbReference type="OrthoDB" id="1304557at2759"/>
<gene>
    <name evidence="2" type="primary">LOC107815018</name>
</gene>
<dbReference type="KEGG" id="nta:107815018"/>
<protein>
    <submittedName>
        <fullName evidence="2">Uncharacterized protein LOC107815018</fullName>
    </submittedName>
</protein>
<proteinExistence type="predicted"/>
<evidence type="ECO:0000313" key="2">
    <source>
        <dbReference type="RefSeq" id="XP_016496012.1"/>
    </source>
</evidence>
<dbReference type="InterPro" id="IPR036691">
    <property type="entry name" value="Endo/exonu/phosph_ase_sf"/>
</dbReference>
<dbReference type="Gene3D" id="3.60.10.10">
    <property type="entry name" value="Endonuclease/exonuclease/phosphatase"/>
    <property type="match status" value="1"/>
</dbReference>
<dbReference type="Proteomes" id="UP000790787">
    <property type="component" value="Chromosome 19"/>
</dbReference>
<dbReference type="SUPFAM" id="SSF56219">
    <property type="entry name" value="DNase I-like"/>
    <property type="match status" value="1"/>
</dbReference>